<dbReference type="InterPro" id="IPR036565">
    <property type="entry name" value="Mur-like_cat_sf"/>
</dbReference>
<evidence type="ECO:0000259" key="13">
    <source>
        <dbReference type="Pfam" id="PF08245"/>
    </source>
</evidence>
<comment type="catalytic activity">
    <reaction evidence="10 11">
        <text>D-alanyl-D-alanine + UDP-N-acetyl-alpha-D-muramoyl-L-alanyl-gamma-D-glutamyl-meso-2,6-diaminopimelate + ATP = UDP-N-acetyl-alpha-D-muramoyl-L-alanyl-gamma-D-glutamyl-meso-2,6-diaminopimeloyl-D-alanyl-D-alanine + ADP + phosphate + H(+)</text>
        <dbReference type="Rhea" id="RHEA:28374"/>
        <dbReference type="ChEBI" id="CHEBI:15378"/>
        <dbReference type="ChEBI" id="CHEBI:30616"/>
        <dbReference type="ChEBI" id="CHEBI:43474"/>
        <dbReference type="ChEBI" id="CHEBI:57822"/>
        <dbReference type="ChEBI" id="CHEBI:61386"/>
        <dbReference type="ChEBI" id="CHEBI:83905"/>
        <dbReference type="ChEBI" id="CHEBI:456216"/>
        <dbReference type="EC" id="6.3.2.10"/>
    </reaction>
</comment>
<evidence type="ECO:0000256" key="11">
    <source>
        <dbReference type="RuleBase" id="RU004136"/>
    </source>
</evidence>
<comment type="subcellular location">
    <subcellularLocation>
        <location evidence="10 11">Cytoplasm</location>
    </subcellularLocation>
</comment>
<feature type="domain" description="Mur ligase C-terminal" evidence="12">
    <location>
        <begin position="326"/>
        <end position="451"/>
    </location>
</feature>
<accession>A0A4R9GQD3</accession>
<keyword evidence="4 10" id="KW-0547">Nucleotide-binding</keyword>
<comment type="function">
    <text evidence="10 11">Involved in cell wall formation. Catalyzes the final step in the synthesis of UDP-N-acetylmuramoyl-pentapeptide, the precursor of murein.</text>
</comment>
<evidence type="ECO:0000313" key="14">
    <source>
        <dbReference type="EMBL" id="TGK18790.1"/>
    </source>
</evidence>
<keyword evidence="7 10" id="KW-0573">Peptidoglycan synthesis</keyword>
<feature type="binding site" evidence="10">
    <location>
        <begin position="120"/>
        <end position="126"/>
    </location>
    <ligand>
        <name>ATP</name>
        <dbReference type="ChEBI" id="CHEBI:30616"/>
    </ligand>
</feature>
<evidence type="ECO:0000256" key="8">
    <source>
        <dbReference type="ARBA" id="ARBA00023306"/>
    </source>
</evidence>
<evidence type="ECO:0000256" key="3">
    <source>
        <dbReference type="ARBA" id="ARBA00022618"/>
    </source>
</evidence>
<keyword evidence="15" id="KW-1185">Reference proteome</keyword>
<sequence length="467" mass="51603">MRADFRYDPETVRRVLSSPSSFSFVPEPEILSITTASGLCETGSLFVPLLGNRDGHDFIPEALRSGASYFLCKQDHPILQKLPESDLQKAIFVKDTLAALGKLAAFHRSRFNPVLIAVTGSSGKTTTKETLNSCLSPLGEALVVTEKNYNNEIGVPFTLFKIGSKTRFVICEMGMNTKGEIARLSKMARPELAIVTTIGTAHIEYLGSRKGIAKAKAEILEGMPKSGILYYPKSEEYKRILTKKAARYGVKCRFVDRFRELNIQETLKEGFRLEISGRTVDWNLPGIKLLDNLSLCVAALKELKIPSEWIVDGLKNFKAGDKRLDLQEGNYRILNDTYNANRESMLSSLSACSQLANGEGFYAVLGDMKEVGSFSKKFHTEIGKFAASLSNCKGVFTYGKDSAFLSEGFRKKTDASKKTAAFPGDEEGFQSLLETIRREVPQGSYLLVKASRGMKLERVVEALNSAS</sequence>
<evidence type="ECO:0000256" key="9">
    <source>
        <dbReference type="ARBA" id="ARBA00023316"/>
    </source>
</evidence>
<evidence type="ECO:0000256" key="4">
    <source>
        <dbReference type="ARBA" id="ARBA00022741"/>
    </source>
</evidence>
<dbReference type="NCBIfam" id="TIGR01143">
    <property type="entry name" value="murF"/>
    <property type="match status" value="1"/>
</dbReference>
<keyword evidence="2 10" id="KW-0436">Ligase</keyword>
<dbReference type="InterPro" id="IPR035911">
    <property type="entry name" value="MurE/MurF_N"/>
</dbReference>
<dbReference type="GO" id="GO:0009252">
    <property type="term" value="P:peptidoglycan biosynthetic process"/>
    <property type="evidence" value="ECO:0007669"/>
    <property type="project" value="UniProtKB-UniRule"/>
</dbReference>
<dbReference type="GO" id="GO:0071555">
    <property type="term" value="P:cell wall organization"/>
    <property type="evidence" value="ECO:0007669"/>
    <property type="project" value="UniProtKB-KW"/>
</dbReference>
<dbReference type="HAMAP" id="MF_02019">
    <property type="entry name" value="MurF"/>
    <property type="match status" value="1"/>
</dbReference>
<evidence type="ECO:0000256" key="10">
    <source>
        <dbReference type="HAMAP-Rule" id="MF_02019"/>
    </source>
</evidence>
<dbReference type="InterPro" id="IPR004101">
    <property type="entry name" value="Mur_ligase_C"/>
</dbReference>
<dbReference type="InterPro" id="IPR051046">
    <property type="entry name" value="MurCDEF_CellWall_CoF430Synth"/>
</dbReference>
<proteinExistence type="inferred from homology"/>
<name>A0A4R9GQD3_9LEPT</name>
<dbReference type="Pfam" id="PF02875">
    <property type="entry name" value="Mur_ligase_C"/>
    <property type="match status" value="1"/>
</dbReference>
<dbReference type="GO" id="GO:0051301">
    <property type="term" value="P:cell division"/>
    <property type="evidence" value="ECO:0007669"/>
    <property type="project" value="UniProtKB-KW"/>
</dbReference>
<evidence type="ECO:0000313" key="15">
    <source>
        <dbReference type="Proteomes" id="UP000297855"/>
    </source>
</evidence>
<dbReference type="EC" id="6.3.2.10" evidence="10 11"/>
<dbReference type="GO" id="GO:0005524">
    <property type="term" value="F:ATP binding"/>
    <property type="evidence" value="ECO:0007669"/>
    <property type="project" value="UniProtKB-UniRule"/>
</dbReference>
<dbReference type="Gene3D" id="3.40.1190.10">
    <property type="entry name" value="Mur-like, catalytic domain"/>
    <property type="match status" value="1"/>
</dbReference>
<evidence type="ECO:0000256" key="5">
    <source>
        <dbReference type="ARBA" id="ARBA00022840"/>
    </source>
</evidence>
<keyword evidence="3 10" id="KW-0132">Cell division</keyword>
<dbReference type="EMBL" id="RQEV01000010">
    <property type="protein sequence ID" value="TGK18790.1"/>
    <property type="molecule type" value="Genomic_DNA"/>
</dbReference>
<feature type="domain" description="Mur ligase central" evidence="13">
    <location>
        <begin position="118"/>
        <end position="299"/>
    </location>
</feature>
<keyword evidence="1 10" id="KW-0963">Cytoplasm</keyword>
<keyword evidence="6 10" id="KW-0133">Cell shape</keyword>
<dbReference type="Gene3D" id="3.40.1390.10">
    <property type="entry name" value="MurE/MurF, N-terminal domain"/>
    <property type="match status" value="1"/>
</dbReference>
<dbReference type="InterPro" id="IPR005863">
    <property type="entry name" value="UDP-N-AcMur_synth"/>
</dbReference>
<dbReference type="GO" id="GO:0008360">
    <property type="term" value="P:regulation of cell shape"/>
    <property type="evidence" value="ECO:0007669"/>
    <property type="project" value="UniProtKB-KW"/>
</dbReference>
<protein>
    <recommendedName>
        <fullName evidence="10 11">UDP-N-acetylmuramoyl-tripeptide--D-alanyl-D-alanine ligase</fullName>
        <ecNumber evidence="10 11">6.3.2.10</ecNumber>
    </recommendedName>
    <alternativeName>
        <fullName evidence="10">D-alanyl-D-alanine-adding enzyme</fullName>
    </alternativeName>
</protein>
<dbReference type="GO" id="GO:0008766">
    <property type="term" value="F:UDP-N-acetylmuramoylalanyl-D-glutamyl-2,6-diaminopimelate-D-alanyl-D-alanine ligase activity"/>
    <property type="evidence" value="ECO:0007669"/>
    <property type="project" value="RHEA"/>
</dbReference>
<comment type="similarity">
    <text evidence="10">Belongs to the MurCDEF family. MurF subfamily.</text>
</comment>
<dbReference type="SUPFAM" id="SSF63418">
    <property type="entry name" value="MurE/MurF N-terminal domain"/>
    <property type="match status" value="1"/>
</dbReference>
<dbReference type="OrthoDB" id="9801978at2"/>
<keyword evidence="9 10" id="KW-0961">Cell wall biogenesis/degradation</keyword>
<evidence type="ECO:0000256" key="2">
    <source>
        <dbReference type="ARBA" id="ARBA00022598"/>
    </source>
</evidence>
<dbReference type="Pfam" id="PF08245">
    <property type="entry name" value="Mur_ligase_M"/>
    <property type="match status" value="1"/>
</dbReference>
<evidence type="ECO:0000256" key="1">
    <source>
        <dbReference type="ARBA" id="ARBA00022490"/>
    </source>
</evidence>
<dbReference type="SUPFAM" id="SSF53244">
    <property type="entry name" value="MurD-like peptide ligases, peptide-binding domain"/>
    <property type="match status" value="1"/>
</dbReference>
<organism evidence="14 15">
    <name type="scientific">Leptospira fluminis</name>
    <dbReference type="NCBI Taxonomy" id="2484979"/>
    <lineage>
        <taxon>Bacteria</taxon>
        <taxon>Pseudomonadati</taxon>
        <taxon>Spirochaetota</taxon>
        <taxon>Spirochaetia</taxon>
        <taxon>Leptospirales</taxon>
        <taxon>Leptospiraceae</taxon>
        <taxon>Leptospira</taxon>
    </lineage>
</organism>
<dbReference type="AlphaFoldDB" id="A0A4R9GQD3"/>
<comment type="caution">
    <text evidence="14">The sequence shown here is derived from an EMBL/GenBank/DDBJ whole genome shotgun (WGS) entry which is preliminary data.</text>
</comment>
<dbReference type="GO" id="GO:0005737">
    <property type="term" value="C:cytoplasm"/>
    <property type="evidence" value="ECO:0007669"/>
    <property type="project" value="UniProtKB-SubCell"/>
</dbReference>
<keyword evidence="8 10" id="KW-0131">Cell cycle</keyword>
<dbReference type="GO" id="GO:0047480">
    <property type="term" value="F:UDP-N-acetylmuramoyl-tripeptide-D-alanyl-D-alanine ligase activity"/>
    <property type="evidence" value="ECO:0007669"/>
    <property type="project" value="UniProtKB-UniRule"/>
</dbReference>
<reference evidence="14" key="1">
    <citation type="journal article" date="2019" name="PLoS Negl. Trop. Dis.">
        <title>Revisiting the worldwide diversity of Leptospira species in the environment.</title>
        <authorList>
            <person name="Vincent A.T."/>
            <person name="Schiettekatte O."/>
            <person name="Bourhy P."/>
            <person name="Veyrier F.J."/>
            <person name="Picardeau M."/>
        </authorList>
    </citation>
    <scope>NUCLEOTIDE SEQUENCE [LARGE SCALE GENOMIC DNA]</scope>
    <source>
        <strain evidence="14">SCS5</strain>
    </source>
</reference>
<comment type="pathway">
    <text evidence="10 11">Cell wall biogenesis; peptidoglycan biosynthesis.</text>
</comment>
<dbReference type="PANTHER" id="PTHR43024">
    <property type="entry name" value="UDP-N-ACETYLMURAMOYL-TRIPEPTIDE--D-ALANYL-D-ALANINE LIGASE"/>
    <property type="match status" value="1"/>
</dbReference>
<evidence type="ECO:0000256" key="6">
    <source>
        <dbReference type="ARBA" id="ARBA00022960"/>
    </source>
</evidence>
<keyword evidence="5 10" id="KW-0067">ATP-binding</keyword>
<dbReference type="Proteomes" id="UP000297855">
    <property type="component" value="Unassembled WGS sequence"/>
</dbReference>
<dbReference type="UniPathway" id="UPA00219"/>
<dbReference type="RefSeq" id="WP_135813457.1">
    <property type="nucleotide sequence ID" value="NZ_RQEV01000010.1"/>
</dbReference>
<dbReference type="InterPro" id="IPR036615">
    <property type="entry name" value="Mur_ligase_C_dom_sf"/>
</dbReference>
<evidence type="ECO:0000256" key="7">
    <source>
        <dbReference type="ARBA" id="ARBA00022984"/>
    </source>
</evidence>
<gene>
    <name evidence="10" type="primary">murF</name>
    <name evidence="14" type="ORF">EHO61_10075</name>
</gene>
<dbReference type="PANTHER" id="PTHR43024:SF1">
    <property type="entry name" value="UDP-N-ACETYLMURAMOYL-TRIPEPTIDE--D-ALANYL-D-ALANINE LIGASE"/>
    <property type="match status" value="1"/>
</dbReference>
<dbReference type="SUPFAM" id="SSF53623">
    <property type="entry name" value="MurD-like peptide ligases, catalytic domain"/>
    <property type="match status" value="1"/>
</dbReference>
<dbReference type="InterPro" id="IPR013221">
    <property type="entry name" value="Mur_ligase_cen"/>
</dbReference>
<evidence type="ECO:0000259" key="12">
    <source>
        <dbReference type="Pfam" id="PF02875"/>
    </source>
</evidence>
<dbReference type="Gene3D" id="3.90.190.20">
    <property type="entry name" value="Mur ligase, C-terminal domain"/>
    <property type="match status" value="1"/>
</dbReference>